<keyword evidence="10" id="KW-1185">Reference proteome</keyword>
<feature type="transmembrane region" description="Helical" evidence="7">
    <location>
        <begin position="54"/>
        <end position="75"/>
    </location>
</feature>
<feature type="transmembrane region" description="Helical" evidence="7">
    <location>
        <begin position="219"/>
        <end position="239"/>
    </location>
</feature>
<keyword evidence="3 7" id="KW-1133">Transmembrane helix</keyword>
<proteinExistence type="inferred from homology"/>
<dbReference type="PANTHER" id="PTHR33048:SF19">
    <property type="entry name" value="MEMBRANE PROTEIN PTH11-LIKE, PUTATIVE (AFU_ORTHOLOGUE AFUA_1G14080)-RELATED"/>
    <property type="match status" value="1"/>
</dbReference>
<evidence type="ECO:0000256" key="7">
    <source>
        <dbReference type="SAM" id="Phobius"/>
    </source>
</evidence>
<evidence type="ECO:0000256" key="2">
    <source>
        <dbReference type="ARBA" id="ARBA00022692"/>
    </source>
</evidence>
<feature type="compositionally biased region" description="Low complexity" evidence="6">
    <location>
        <begin position="321"/>
        <end position="330"/>
    </location>
</feature>
<keyword evidence="2 7" id="KW-0812">Transmembrane</keyword>
<evidence type="ECO:0000259" key="8">
    <source>
        <dbReference type="Pfam" id="PF20684"/>
    </source>
</evidence>
<sequence>MTLYSSPPPARPFSDDKPTMLVSWWMATFCTVIIALRIAGRYIRVERLFVEDKIAALALIPMFLRMAFMHVVLLYGTNNVLVEDDGLRLSAEEIRRRTIGSGLVLVTRLLHPATTWILKAVTLEFFGRLVMGQKKYKMTFWSMRGIFLASFVAVIVSDLAECRPFSDYWTVFPDPGGQCRQGYATFLITAVCSMLTDLLLVVFPVPIIASIQLSLGRKIILMLLFCLGLLNVIITAYRIPQVLGEHGYQGTRSMWASVEILVATGVANALALGSFVRDTGAKKAKFKHDPKGSIPTQRGQRDLERGRAKMHSMISERETSAESASSPVSSDARDAAVLNRTASRDSLIPRSQFSTYYHGDGAYHSNGVVKTTTIRVTITDPVPGRDSTSNDTHAAGTPRMAMTPVGRSKSASGTGVGRGSTVVLQEMRPMPARNASPL</sequence>
<feature type="domain" description="Rhodopsin" evidence="8">
    <location>
        <begin position="36"/>
        <end position="264"/>
    </location>
</feature>
<protein>
    <recommendedName>
        <fullName evidence="8">Rhodopsin domain-containing protein</fullName>
    </recommendedName>
</protein>
<dbReference type="GO" id="GO:0016020">
    <property type="term" value="C:membrane"/>
    <property type="evidence" value="ECO:0007669"/>
    <property type="project" value="UniProtKB-SubCell"/>
</dbReference>
<reference evidence="9" key="1">
    <citation type="journal article" date="2023" name="Mol. Phylogenet. Evol.">
        <title>Genome-scale phylogeny and comparative genomics of the fungal order Sordariales.</title>
        <authorList>
            <person name="Hensen N."/>
            <person name="Bonometti L."/>
            <person name="Westerberg I."/>
            <person name="Brannstrom I.O."/>
            <person name="Guillou S."/>
            <person name="Cros-Aarteil S."/>
            <person name="Calhoun S."/>
            <person name="Haridas S."/>
            <person name="Kuo A."/>
            <person name="Mondo S."/>
            <person name="Pangilinan J."/>
            <person name="Riley R."/>
            <person name="LaButti K."/>
            <person name="Andreopoulos B."/>
            <person name="Lipzen A."/>
            <person name="Chen C."/>
            <person name="Yan M."/>
            <person name="Daum C."/>
            <person name="Ng V."/>
            <person name="Clum A."/>
            <person name="Steindorff A."/>
            <person name="Ohm R.A."/>
            <person name="Martin F."/>
            <person name="Silar P."/>
            <person name="Natvig D.O."/>
            <person name="Lalanne C."/>
            <person name="Gautier V."/>
            <person name="Ament-Velasquez S.L."/>
            <person name="Kruys A."/>
            <person name="Hutchinson M.I."/>
            <person name="Powell A.J."/>
            <person name="Barry K."/>
            <person name="Miller A.N."/>
            <person name="Grigoriev I.V."/>
            <person name="Debuchy R."/>
            <person name="Gladieux P."/>
            <person name="Hiltunen Thoren M."/>
            <person name="Johannesson H."/>
        </authorList>
    </citation>
    <scope>NUCLEOTIDE SEQUENCE</scope>
    <source>
        <strain evidence="9">CBS 955.72</strain>
    </source>
</reference>
<feature type="transmembrane region" description="Helical" evidence="7">
    <location>
        <begin position="113"/>
        <end position="131"/>
    </location>
</feature>
<evidence type="ECO:0000256" key="4">
    <source>
        <dbReference type="ARBA" id="ARBA00023136"/>
    </source>
</evidence>
<evidence type="ECO:0000313" key="10">
    <source>
        <dbReference type="Proteomes" id="UP001275084"/>
    </source>
</evidence>
<feature type="transmembrane region" description="Helical" evidence="7">
    <location>
        <begin position="20"/>
        <end position="42"/>
    </location>
</feature>
<reference evidence="9" key="2">
    <citation type="submission" date="2023-06" db="EMBL/GenBank/DDBJ databases">
        <authorList>
            <consortium name="Lawrence Berkeley National Laboratory"/>
            <person name="Haridas S."/>
            <person name="Hensen N."/>
            <person name="Bonometti L."/>
            <person name="Westerberg I."/>
            <person name="Brannstrom I.O."/>
            <person name="Guillou S."/>
            <person name="Cros-Aarteil S."/>
            <person name="Calhoun S."/>
            <person name="Kuo A."/>
            <person name="Mondo S."/>
            <person name="Pangilinan J."/>
            <person name="Riley R."/>
            <person name="Labutti K."/>
            <person name="Andreopoulos B."/>
            <person name="Lipzen A."/>
            <person name="Chen C."/>
            <person name="Yanf M."/>
            <person name="Daum C."/>
            <person name="Ng V."/>
            <person name="Clum A."/>
            <person name="Steindorff A."/>
            <person name="Ohm R."/>
            <person name="Martin F."/>
            <person name="Silar P."/>
            <person name="Natvig D."/>
            <person name="Lalanne C."/>
            <person name="Gautier V."/>
            <person name="Ament-Velasquez S.L."/>
            <person name="Kruys A."/>
            <person name="Hutchinson M.I."/>
            <person name="Powell A.J."/>
            <person name="Barry K."/>
            <person name="Miller A.N."/>
            <person name="Grigoriev I.V."/>
            <person name="Debuchy R."/>
            <person name="Gladieux P."/>
            <person name="Thoren M.H."/>
            <person name="Johannesson H."/>
        </authorList>
    </citation>
    <scope>NUCLEOTIDE SEQUENCE</scope>
    <source>
        <strain evidence="9">CBS 955.72</strain>
    </source>
</reference>
<evidence type="ECO:0000313" key="9">
    <source>
        <dbReference type="EMBL" id="KAK3347020.1"/>
    </source>
</evidence>
<accession>A0AAJ0HCW8</accession>
<dbReference type="EMBL" id="JAUIQD010000006">
    <property type="protein sequence ID" value="KAK3347020.1"/>
    <property type="molecule type" value="Genomic_DNA"/>
</dbReference>
<dbReference type="InterPro" id="IPR049326">
    <property type="entry name" value="Rhodopsin_dom_fungi"/>
</dbReference>
<dbReference type="Pfam" id="PF20684">
    <property type="entry name" value="Fung_rhodopsin"/>
    <property type="match status" value="1"/>
</dbReference>
<comment type="subcellular location">
    <subcellularLocation>
        <location evidence="1">Membrane</location>
        <topology evidence="1">Multi-pass membrane protein</topology>
    </subcellularLocation>
</comment>
<feature type="transmembrane region" description="Helical" evidence="7">
    <location>
        <begin position="183"/>
        <end position="207"/>
    </location>
</feature>
<evidence type="ECO:0000256" key="1">
    <source>
        <dbReference type="ARBA" id="ARBA00004141"/>
    </source>
</evidence>
<evidence type="ECO:0000256" key="3">
    <source>
        <dbReference type="ARBA" id="ARBA00022989"/>
    </source>
</evidence>
<comment type="caution">
    <text evidence="9">The sequence shown here is derived from an EMBL/GenBank/DDBJ whole genome shotgun (WGS) entry which is preliminary data.</text>
</comment>
<comment type="similarity">
    <text evidence="5">Belongs to the SAT4 family.</text>
</comment>
<feature type="region of interest" description="Disordered" evidence="6">
    <location>
        <begin position="379"/>
        <end position="438"/>
    </location>
</feature>
<evidence type="ECO:0000256" key="6">
    <source>
        <dbReference type="SAM" id="MobiDB-lite"/>
    </source>
</evidence>
<dbReference type="InterPro" id="IPR052337">
    <property type="entry name" value="SAT4-like"/>
</dbReference>
<dbReference type="Proteomes" id="UP001275084">
    <property type="component" value="Unassembled WGS sequence"/>
</dbReference>
<feature type="transmembrane region" description="Helical" evidence="7">
    <location>
        <begin position="254"/>
        <end position="276"/>
    </location>
</feature>
<name>A0AAJ0HCW8_9PEZI</name>
<feature type="transmembrane region" description="Helical" evidence="7">
    <location>
        <begin position="143"/>
        <end position="160"/>
    </location>
</feature>
<dbReference type="AlphaFoldDB" id="A0AAJ0HCW8"/>
<evidence type="ECO:0000256" key="5">
    <source>
        <dbReference type="ARBA" id="ARBA00038359"/>
    </source>
</evidence>
<dbReference type="PANTHER" id="PTHR33048">
    <property type="entry name" value="PTH11-LIKE INTEGRAL MEMBRANE PROTEIN (AFU_ORTHOLOGUE AFUA_5G11245)"/>
    <property type="match status" value="1"/>
</dbReference>
<organism evidence="9 10">
    <name type="scientific">Lasiosphaeria hispida</name>
    <dbReference type="NCBI Taxonomy" id="260671"/>
    <lineage>
        <taxon>Eukaryota</taxon>
        <taxon>Fungi</taxon>
        <taxon>Dikarya</taxon>
        <taxon>Ascomycota</taxon>
        <taxon>Pezizomycotina</taxon>
        <taxon>Sordariomycetes</taxon>
        <taxon>Sordariomycetidae</taxon>
        <taxon>Sordariales</taxon>
        <taxon>Lasiosphaeriaceae</taxon>
        <taxon>Lasiosphaeria</taxon>
    </lineage>
</organism>
<keyword evidence="4 7" id="KW-0472">Membrane</keyword>
<gene>
    <name evidence="9" type="ORF">B0T25DRAFT_292993</name>
</gene>
<feature type="region of interest" description="Disordered" evidence="6">
    <location>
        <begin position="283"/>
        <end position="334"/>
    </location>
</feature>